<reference evidence="9" key="1">
    <citation type="submission" date="2016-06" db="UniProtKB">
        <authorList>
            <consortium name="WormBaseParasite"/>
        </authorList>
    </citation>
    <scope>IDENTIFICATION</scope>
</reference>
<dbReference type="Pfam" id="PF01791">
    <property type="entry name" value="DeoC"/>
    <property type="match status" value="1"/>
</dbReference>
<dbReference type="GO" id="GO:0009264">
    <property type="term" value="P:deoxyribonucleotide catabolic process"/>
    <property type="evidence" value="ECO:0007669"/>
    <property type="project" value="InterPro"/>
</dbReference>
<dbReference type="SUPFAM" id="SSF51569">
    <property type="entry name" value="Aldolase"/>
    <property type="match status" value="1"/>
</dbReference>
<proteinExistence type="inferred from homology"/>
<dbReference type="UniPathway" id="UPA00002">
    <property type="reaction ID" value="UER00468"/>
</dbReference>
<name>A0A183SY50_SCHSO</name>
<keyword evidence="4" id="KW-0456">Lyase</keyword>
<comment type="pathway">
    <text evidence="1">Carbohydrate degradation; 2-deoxy-D-ribose 1-phosphate degradation; D-glyceraldehyde 3-phosphate and acetaldehyde from 2-deoxy-alpha-D-ribose 1-phosphate: step 2/2.</text>
</comment>
<evidence type="ECO:0000256" key="1">
    <source>
        <dbReference type="ARBA" id="ARBA00004816"/>
    </source>
</evidence>
<accession>A0A183SY50</accession>
<dbReference type="Gene3D" id="3.20.20.70">
    <property type="entry name" value="Aldolase class I"/>
    <property type="match status" value="1"/>
</dbReference>
<dbReference type="SMART" id="SM01133">
    <property type="entry name" value="DeoC"/>
    <property type="match status" value="1"/>
</dbReference>
<keyword evidence="5" id="KW-0704">Schiff base</keyword>
<dbReference type="GO" id="GO:0005737">
    <property type="term" value="C:cytoplasm"/>
    <property type="evidence" value="ECO:0007669"/>
    <property type="project" value="InterPro"/>
</dbReference>
<evidence type="ECO:0000256" key="8">
    <source>
        <dbReference type="ARBA" id="ARBA00048791"/>
    </source>
</evidence>
<dbReference type="InterPro" id="IPR013785">
    <property type="entry name" value="Aldolase_TIM"/>
</dbReference>
<dbReference type="AlphaFoldDB" id="A0A183SY50"/>
<comment type="similarity">
    <text evidence="2">Belongs to the DeoC/FbaB aldolase family. DeoC type 2 subfamily.</text>
</comment>
<evidence type="ECO:0000256" key="2">
    <source>
        <dbReference type="ARBA" id="ARBA00009473"/>
    </source>
</evidence>
<dbReference type="WBParaSite" id="SSLN_0000949701-mRNA-1">
    <property type="protein sequence ID" value="SSLN_0000949701-mRNA-1"/>
    <property type="gene ID" value="SSLN_0000949701"/>
</dbReference>
<evidence type="ECO:0000256" key="5">
    <source>
        <dbReference type="ARBA" id="ARBA00023270"/>
    </source>
</evidence>
<evidence type="ECO:0000256" key="3">
    <source>
        <dbReference type="ARBA" id="ARBA00012515"/>
    </source>
</evidence>
<evidence type="ECO:0000256" key="6">
    <source>
        <dbReference type="ARBA" id="ARBA00031814"/>
    </source>
</evidence>
<dbReference type="PANTHER" id="PTHR10889">
    <property type="entry name" value="DEOXYRIBOSE-PHOSPHATE ALDOLASE"/>
    <property type="match status" value="1"/>
</dbReference>
<dbReference type="InterPro" id="IPR002915">
    <property type="entry name" value="DeoC/FbaB/LacD_aldolase"/>
</dbReference>
<dbReference type="PANTHER" id="PTHR10889:SF3">
    <property type="entry name" value="DEOXYRIBOSE-PHOSPHATE ALDOLASE"/>
    <property type="match status" value="1"/>
</dbReference>
<dbReference type="InterPro" id="IPR011343">
    <property type="entry name" value="DeoC"/>
</dbReference>
<dbReference type="EC" id="4.1.2.4" evidence="3"/>
<organism evidence="9">
    <name type="scientific">Schistocephalus solidus</name>
    <name type="common">Tapeworm</name>
    <dbReference type="NCBI Taxonomy" id="70667"/>
    <lineage>
        <taxon>Eukaryota</taxon>
        <taxon>Metazoa</taxon>
        <taxon>Spiralia</taxon>
        <taxon>Lophotrochozoa</taxon>
        <taxon>Platyhelminthes</taxon>
        <taxon>Cestoda</taxon>
        <taxon>Eucestoda</taxon>
        <taxon>Diphyllobothriidea</taxon>
        <taxon>Diphyllobothriidae</taxon>
        <taxon>Schistocephalus</taxon>
    </lineage>
</organism>
<evidence type="ECO:0000256" key="7">
    <source>
        <dbReference type="ARBA" id="ARBA00032755"/>
    </source>
</evidence>
<protein>
    <recommendedName>
        <fullName evidence="3">deoxyribose-phosphate aldolase</fullName>
        <ecNumber evidence="3">4.1.2.4</ecNumber>
    </recommendedName>
    <alternativeName>
        <fullName evidence="7">2-deoxy-D-ribose 5-phosphate aldolase</fullName>
    </alternativeName>
    <alternativeName>
        <fullName evidence="6">Phosphodeoxyriboaldolase</fullName>
    </alternativeName>
</protein>
<evidence type="ECO:0000313" key="9">
    <source>
        <dbReference type="WBParaSite" id="SSLN_0000949701-mRNA-1"/>
    </source>
</evidence>
<dbReference type="GO" id="GO:0004139">
    <property type="term" value="F:deoxyribose-phosphate aldolase activity"/>
    <property type="evidence" value="ECO:0007669"/>
    <property type="project" value="UniProtKB-EC"/>
</dbReference>
<dbReference type="GO" id="GO:0016052">
    <property type="term" value="P:carbohydrate catabolic process"/>
    <property type="evidence" value="ECO:0007669"/>
    <property type="project" value="TreeGrafter"/>
</dbReference>
<sequence length="299" mass="32610">LFFRYGRYLLVIFTVDNDLLHSTTIDAANINRNAKDLSSVVLKGDAEVQWLLRSVGSVDLTTLAGDDTSANVARLCAKAKRPLSTPILDKLSEKYAIKPEEVIATGFPSGQYSLKSRLEEIDFAISSGATEIDIVINRTLALEGRWKELFDEVSCMRKVCGEKAHLKTILAVGELGSYSNVYASSMACMLAGADFIKTSTGKESTVNATLPVTAVMCRAINDFYDIYGVKVGYKPAGGLKTWKDAISFISLVNSYLGQDWLSREYFRIGASSLLGSVEARLFTVLHGGRSPLSGELAFM</sequence>
<dbReference type="GO" id="GO:0046386">
    <property type="term" value="P:deoxyribose phosphate catabolic process"/>
    <property type="evidence" value="ECO:0007669"/>
    <property type="project" value="UniProtKB-UniPathway"/>
</dbReference>
<evidence type="ECO:0000256" key="4">
    <source>
        <dbReference type="ARBA" id="ARBA00023239"/>
    </source>
</evidence>
<comment type="catalytic activity">
    <reaction evidence="8">
        <text>2-deoxy-D-ribose 5-phosphate = D-glyceraldehyde 3-phosphate + acetaldehyde</text>
        <dbReference type="Rhea" id="RHEA:12821"/>
        <dbReference type="ChEBI" id="CHEBI:15343"/>
        <dbReference type="ChEBI" id="CHEBI:59776"/>
        <dbReference type="ChEBI" id="CHEBI:62877"/>
        <dbReference type="EC" id="4.1.2.4"/>
    </reaction>
</comment>